<dbReference type="GO" id="GO:0048020">
    <property type="term" value="F:CCR chemokine receptor binding"/>
    <property type="evidence" value="ECO:0007669"/>
    <property type="project" value="TreeGrafter"/>
</dbReference>
<dbReference type="SUPFAM" id="SSF54117">
    <property type="entry name" value="Interleukin 8-like chemokines"/>
    <property type="match status" value="1"/>
</dbReference>
<evidence type="ECO:0000256" key="5">
    <source>
        <dbReference type="ARBA" id="ARBA00023157"/>
    </source>
</evidence>
<dbReference type="CTD" id="6346"/>
<dbReference type="RefSeq" id="XP_020010291.1">
    <property type="nucleotide sequence ID" value="XM_020154702.2"/>
</dbReference>
<dbReference type="GO" id="GO:0030335">
    <property type="term" value="P:positive regulation of cell migration"/>
    <property type="evidence" value="ECO:0007669"/>
    <property type="project" value="TreeGrafter"/>
</dbReference>
<dbReference type="InterPro" id="IPR001811">
    <property type="entry name" value="Chemokine_IL8-like_dom"/>
</dbReference>
<dbReference type="InterPro" id="IPR039809">
    <property type="entry name" value="Chemokine_b/g/d"/>
</dbReference>
<dbReference type="InterPro" id="IPR036048">
    <property type="entry name" value="Interleukin_8-like_sf"/>
</dbReference>
<gene>
    <name evidence="12" type="primary">Ccl1</name>
</gene>
<dbReference type="AlphaFoldDB" id="A0A8B7TTD9"/>
<evidence type="ECO:0000313" key="12">
    <source>
        <dbReference type="RefSeq" id="XP_020010291.1"/>
    </source>
</evidence>
<evidence type="ECO:0000256" key="3">
    <source>
        <dbReference type="ARBA" id="ARBA00022514"/>
    </source>
</evidence>
<keyword evidence="3" id="KW-0202">Cytokine</keyword>
<dbReference type="GO" id="GO:0005615">
    <property type="term" value="C:extracellular space"/>
    <property type="evidence" value="ECO:0007669"/>
    <property type="project" value="UniProtKB-KW"/>
</dbReference>
<dbReference type="Pfam" id="PF00048">
    <property type="entry name" value="IL8"/>
    <property type="match status" value="1"/>
</dbReference>
<dbReference type="RefSeq" id="XP_020010291.1">
    <property type="nucleotide sequence ID" value="XM_020154702.1"/>
</dbReference>
<evidence type="ECO:0000256" key="1">
    <source>
        <dbReference type="ARBA" id="ARBA00010868"/>
    </source>
</evidence>
<dbReference type="SMART" id="SM00199">
    <property type="entry name" value="SCY"/>
    <property type="match status" value="1"/>
</dbReference>
<evidence type="ECO:0000256" key="8">
    <source>
        <dbReference type="ARBA" id="ARBA00082821"/>
    </source>
</evidence>
<keyword evidence="4 9" id="KW-0732">Signal</keyword>
<proteinExistence type="inferred from homology"/>
<keyword evidence="5" id="KW-1015">Disulfide bond</keyword>
<feature type="signal peptide" evidence="9">
    <location>
        <begin position="1"/>
        <end position="18"/>
    </location>
</feature>
<feature type="chain" id="PRO_5034588490" description="C-C motif chemokine 1" evidence="9">
    <location>
        <begin position="19"/>
        <end position="94"/>
    </location>
</feature>
<evidence type="ECO:0000313" key="11">
    <source>
        <dbReference type="Proteomes" id="UP001732720"/>
    </source>
</evidence>
<dbReference type="FunFam" id="2.40.50.40:FF:000033">
    <property type="entry name" value="C-C motif chemokine 1"/>
    <property type="match status" value="1"/>
</dbReference>
<keyword evidence="6" id="KW-0325">Glycoprotein</keyword>
<evidence type="ECO:0000256" key="9">
    <source>
        <dbReference type="SAM" id="SignalP"/>
    </source>
</evidence>
<dbReference type="GO" id="GO:0061844">
    <property type="term" value="P:antimicrobial humoral immune response mediated by antimicrobial peptide"/>
    <property type="evidence" value="ECO:0007669"/>
    <property type="project" value="TreeGrafter"/>
</dbReference>
<evidence type="ECO:0000256" key="4">
    <source>
        <dbReference type="ARBA" id="ARBA00022729"/>
    </source>
</evidence>
<feature type="domain" description="Chemokine interleukin-8-like" evidence="10">
    <location>
        <begin position="30"/>
        <end position="88"/>
    </location>
</feature>
<dbReference type="GO" id="GO:0008009">
    <property type="term" value="F:chemokine activity"/>
    <property type="evidence" value="ECO:0007669"/>
    <property type="project" value="InterPro"/>
</dbReference>
<dbReference type="Gene3D" id="2.40.50.40">
    <property type="match status" value="1"/>
</dbReference>
<dbReference type="OrthoDB" id="9447832at2759"/>
<comment type="similarity">
    <text evidence="1">Belongs to the intercrine beta (chemokine CC) family.</text>
</comment>
<dbReference type="PANTHER" id="PTHR12015:SF5">
    <property type="entry name" value="C-C MOTIF CHEMOKINE 1"/>
    <property type="match status" value="1"/>
</dbReference>
<keyword evidence="11" id="KW-1185">Reference proteome</keyword>
<dbReference type="KEGG" id="ccan:109679527"/>
<dbReference type="Proteomes" id="UP001732720">
    <property type="component" value="Chromosome 11"/>
</dbReference>
<dbReference type="PANTHER" id="PTHR12015">
    <property type="entry name" value="SMALL INDUCIBLE CYTOKINE A"/>
    <property type="match status" value="1"/>
</dbReference>
<dbReference type="GeneID" id="109679527"/>
<sequence>MKLVTMALVCLLLATVWLQDVDSMSMHVSASRCCFSFVAKKIPWNKIQCYRNTSSNCSYKATIFKLKGRRESCVLTEDTWVQAYLKKMKPCLPK</sequence>
<dbReference type="GO" id="GO:0048245">
    <property type="term" value="P:eosinophil chemotaxis"/>
    <property type="evidence" value="ECO:0007669"/>
    <property type="project" value="TreeGrafter"/>
</dbReference>
<dbReference type="CDD" id="cd00272">
    <property type="entry name" value="Chemokine_CC"/>
    <property type="match status" value="1"/>
</dbReference>
<accession>A0A8B7TTD9</accession>
<dbReference type="GO" id="GO:0070098">
    <property type="term" value="P:chemokine-mediated signaling pathway"/>
    <property type="evidence" value="ECO:0007669"/>
    <property type="project" value="TreeGrafter"/>
</dbReference>
<keyword evidence="2" id="KW-0145">Chemotaxis</keyword>
<dbReference type="GO" id="GO:0006954">
    <property type="term" value="P:inflammatory response"/>
    <property type="evidence" value="ECO:0007669"/>
    <property type="project" value="TreeGrafter"/>
</dbReference>
<evidence type="ECO:0000256" key="7">
    <source>
        <dbReference type="ARBA" id="ARBA00074061"/>
    </source>
</evidence>
<name>A0A8B7TTD9_CASCN</name>
<protein>
    <recommendedName>
        <fullName evidence="7">C-C motif chemokine 1</fullName>
    </recommendedName>
    <alternativeName>
        <fullName evidence="8">Small-inducible cytokine A1</fullName>
    </alternativeName>
</protein>
<evidence type="ECO:0000256" key="2">
    <source>
        <dbReference type="ARBA" id="ARBA00022500"/>
    </source>
</evidence>
<evidence type="ECO:0000259" key="10">
    <source>
        <dbReference type="SMART" id="SM00199"/>
    </source>
</evidence>
<evidence type="ECO:0000256" key="6">
    <source>
        <dbReference type="ARBA" id="ARBA00023180"/>
    </source>
</evidence>
<reference evidence="12" key="1">
    <citation type="submission" date="2025-08" db="UniProtKB">
        <authorList>
            <consortium name="RefSeq"/>
        </authorList>
    </citation>
    <scope>IDENTIFICATION</scope>
    <source>
        <tissue evidence="12">Leukocyte</tissue>
    </source>
</reference>
<organism evidence="12">
    <name type="scientific">Castor canadensis</name>
    <name type="common">American beaver</name>
    <dbReference type="NCBI Taxonomy" id="51338"/>
    <lineage>
        <taxon>Eukaryota</taxon>
        <taxon>Metazoa</taxon>
        <taxon>Chordata</taxon>
        <taxon>Craniata</taxon>
        <taxon>Vertebrata</taxon>
        <taxon>Euteleostomi</taxon>
        <taxon>Mammalia</taxon>
        <taxon>Eutheria</taxon>
        <taxon>Euarchontoglires</taxon>
        <taxon>Glires</taxon>
        <taxon>Rodentia</taxon>
        <taxon>Castorimorpha</taxon>
        <taxon>Castoridae</taxon>
        <taxon>Castor</taxon>
    </lineage>
</organism>